<sequence>MKKKIVSFILSMVVSGILIVLYRFFTGTLSKMDWIENMYFVLIALVVFVLLLLLDRKEKS</sequence>
<protein>
    <submittedName>
        <fullName evidence="2">Uncharacterized protein</fullName>
    </submittedName>
</protein>
<dbReference type="STRING" id="1886670.PTI45_00253"/>
<accession>A0A1E3LBL0</accession>
<name>A0A1E3LBL0_9BACL</name>
<reference evidence="2 3" key="1">
    <citation type="submission" date="2016-08" db="EMBL/GenBank/DDBJ databases">
        <title>Genome sequencing of Paenibacillus sp. TI45-13ar, isolated from Korean traditional nuruk.</title>
        <authorList>
            <person name="Kim S.-J."/>
        </authorList>
    </citation>
    <scope>NUCLEOTIDE SEQUENCE [LARGE SCALE GENOMIC DNA]</scope>
    <source>
        <strain evidence="2 3">TI45-13ar</strain>
    </source>
</reference>
<keyword evidence="3" id="KW-1185">Reference proteome</keyword>
<dbReference type="RefSeq" id="WP_069325745.1">
    <property type="nucleotide sequence ID" value="NZ_MDER01000012.1"/>
</dbReference>
<gene>
    <name evidence="2" type="ORF">PTI45_00253</name>
</gene>
<organism evidence="2 3">
    <name type="scientific">Paenibacillus nuruki</name>
    <dbReference type="NCBI Taxonomy" id="1886670"/>
    <lineage>
        <taxon>Bacteria</taxon>
        <taxon>Bacillati</taxon>
        <taxon>Bacillota</taxon>
        <taxon>Bacilli</taxon>
        <taxon>Bacillales</taxon>
        <taxon>Paenibacillaceae</taxon>
        <taxon>Paenibacillus</taxon>
    </lineage>
</organism>
<evidence type="ECO:0000313" key="2">
    <source>
        <dbReference type="EMBL" id="ODP30320.1"/>
    </source>
</evidence>
<evidence type="ECO:0000256" key="1">
    <source>
        <dbReference type="SAM" id="Phobius"/>
    </source>
</evidence>
<feature type="transmembrane region" description="Helical" evidence="1">
    <location>
        <begin position="5"/>
        <end position="25"/>
    </location>
</feature>
<dbReference type="EMBL" id="MDER01000012">
    <property type="protein sequence ID" value="ODP30320.1"/>
    <property type="molecule type" value="Genomic_DNA"/>
</dbReference>
<evidence type="ECO:0000313" key="3">
    <source>
        <dbReference type="Proteomes" id="UP000094578"/>
    </source>
</evidence>
<comment type="caution">
    <text evidence="2">The sequence shown here is derived from an EMBL/GenBank/DDBJ whole genome shotgun (WGS) entry which is preliminary data.</text>
</comment>
<feature type="transmembrane region" description="Helical" evidence="1">
    <location>
        <begin position="37"/>
        <end position="54"/>
    </location>
</feature>
<proteinExistence type="predicted"/>
<dbReference type="AlphaFoldDB" id="A0A1E3LBL0"/>
<keyword evidence="1" id="KW-0812">Transmembrane</keyword>
<keyword evidence="1" id="KW-1133">Transmembrane helix</keyword>
<keyword evidence="1" id="KW-0472">Membrane</keyword>
<dbReference type="Proteomes" id="UP000094578">
    <property type="component" value="Unassembled WGS sequence"/>
</dbReference>